<proteinExistence type="predicted"/>
<protein>
    <submittedName>
        <fullName evidence="1">Uncharacterized protein</fullName>
    </submittedName>
</protein>
<accession>B8A6L4</accession>
<keyword evidence="2" id="KW-1185">Reference proteome</keyword>
<dbReference type="Gene3D" id="2.130.10.10">
    <property type="entry name" value="YVTN repeat-like/Quinoprotein amine dehydrogenase"/>
    <property type="match status" value="1"/>
</dbReference>
<evidence type="ECO:0000313" key="2">
    <source>
        <dbReference type="Proteomes" id="UP000007015"/>
    </source>
</evidence>
<name>B8A6L4_ORYSI</name>
<sequence length="518" mass="55254">MATVEHVDIQAVASVQLGMGKAATRLGTGTGTGMAAAPTWLGQVGMLSYVDADGVAGATIVPATPLSRAAFSTHAGIISVPSRVGARDPSPPRKSTKCNVASFENGIITKPQSGVAFWRNPILTMAKCQFSRRCDAMSETDSSPAAAEGRKPRRLRGHRKGVVTCCVASSSRPGVVASSGEDGCLCWFDLRTKDVLFTMEATNQPISSMCFKAGNEDLVYASAGNKILSFDVRMGPQAKPLDTYNYNRDEINQIAVSSKGFLAAADDSGDVKIINTIQKCLYKRLREAHTSVSLCSAIGMFNSDVSSFYDPSLTLILISLQHVNQLFLSFLYKICSSVQFIPWRPWTVSEEGILGGSYKVCAVARGDGAVDVVDLEYELAPAKSKGLPRMADLSLSSKSTDIGDGCGSQSQGKRIHLDYTGRGRDGMSAVCNHRQRRLQQPWPTPPLPLPPDVVAVGLLDGVDELGLVGMTQALAAMVSAFAQSSRGSATTTAARSAWEKERERLVERRASTTTIAVG</sequence>
<organism evidence="1 2">
    <name type="scientific">Oryza sativa subsp. indica</name>
    <name type="common">Rice</name>
    <dbReference type="NCBI Taxonomy" id="39946"/>
    <lineage>
        <taxon>Eukaryota</taxon>
        <taxon>Viridiplantae</taxon>
        <taxon>Streptophyta</taxon>
        <taxon>Embryophyta</taxon>
        <taxon>Tracheophyta</taxon>
        <taxon>Spermatophyta</taxon>
        <taxon>Magnoliopsida</taxon>
        <taxon>Liliopsida</taxon>
        <taxon>Poales</taxon>
        <taxon>Poaceae</taxon>
        <taxon>BOP clade</taxon>
        <taxon>Oryzoideae</taxon>
        <taxon>Oryzeae</taxon>
        <taxon>Oryzinae</taxon>
        <taxon>Oryza</taxon>
        <taxon>Oryza sativa</taxon>
    </lineage>
</organism>
<dbReference type="Gramene" id="BGIOSGA002963-TA">
    <property type="protein sequence ID" value="BGIOSGA002963-PA"/>
    <property type="gene ID" value="BGIOSGA002963"/>
</dbReference>
<dbReference type="PANTHER" id="PTHR45296">
    <property type="entry name" value="TRANSDUCIN/WD40 REPEAT-LIKE SUPERFAMILY PROTEIN"/>
    <property type="match status" value="1"/>
</dbReference>
<reference evidence="1 2" key="1">
    <citation type="journal article" date="2005" name="PLoS Biol.">
        <title>The genomes of Oryza sativa: a history of duplications.</title>
        <authorList>
            <person name="Yu J."/>
            <person name="Wang J."/>
            <person name="Lin W."/>
            <person name="Li S."/>
            <person name="Li H."/>
            <person name="Zhou J."/>
            <person name="Ni P."/>
            <person name="Dong W."/>
            <person name="Hu S."/>
            <person name="Zeng C."/>
            <person name="Zhang J."/>
            <person name="Zhang Y."/>
            <person name="Li R."/>
            <person name="Xu Z."/>
            <person name="Li S."/>
            <person name="Li X."/>
            <person name="Zheng H."/>
            <person name="Cong L."/>
            <person name="Lin L."/>
            <person name="Yin J."/>
            <person name="Geng J."/>
            <person name="Li G."/>
            <person name="Shi J."/>
            <person name="Liu J."/>
            <person name="Lv H."/>
            <person name="Li J."/>
            <person name="Wang J."/>
            <person name="Deng Y."/>
            <person name="Ran L."/>
            <person name="Shi X."/>
            <person name="Wang X."/>
            <person name="Wu Q."/>
            <person name="Li C."/>
            <person name="Ren X."/>
            <person name="Wang J."/>
            <person name="Wang X."/>
            <person name="Li D."/>
            <person name="Liu D."/>
            <person name="Zhang X."/>
            <person name="Ji Z."/>
            <person name="Zhao W."/>
            <person name="Sun Y."/>
            <person name="Zhang Z."/>
            <person name="Bao J."/>
            <person name="Han Y."/>
            <person name="Dong L."/>
            <person name="Ji J."/>
            <person name="Chen P."/>
            <person name="Wu S."/>
            <person name="Liu J."/>
            <person name="Xiao Y."/>
            <person name="Bu D."/>
            <person name="Tan J."/>
            <person name="Yang L."/>
            <person name="Ye C."/>
            <person name="Zhang J."/>
            <person name="Xu J."/>
            <person name="Zhou Y."/>
            <person name="Yu Y."/>
            <person name="Zhang B."/>
            <person name="Zhuang S."/>
            <person name="Wei H."/>
            <person name="Liu B."/>
            <person name="Lei M."/>
            <person name="Yu H."/>
            <person name="Li Y."/>
            <person name="Xu H."/>
            <person name="Wei S."/>
            <person name="He X."/>
            <person name="Fang L."/>
            <person name="Zhang Z."/>
            <person name="Zhang Y."/>
            <person name="Huang X."/>
            <person name="Su Z."/>
            <person name="Tong W."/>
            <person name="Li J."/>
            <person name="Tong Z."/>
            <person name="Li S."/>
            <person name="Ye J."/>
            <person name="Wang L."/>
            <person name="Fang L."/>
            <person name="Lei T."/>
            <person name="Chen C."/>
            <person name="Chen H."/>
            <person name="Xu Z."/>
            <person name="Li H."/>
            <person name="Huang H."/>
            <person name="Zhang F."/>
            <person name="Xu H."/>
            <person name="Li N."/>
            <person name="Zhao C."/>
            <person name="Li S."/>
            <person name="Dong L."/>
            <person name="Huang Y."/>
            <person name="Li L."/>
            <person name="Xi Y."/>
            <person name="Qi Q."/>
            <person name="Li W."/>
            <person name="Zhang B."/>
            <person name="Hu W."/>
            <person name="Zhang Y."/>
            <person name="Tian X."/>
            <person name="Jiao Y."/>
            <person name="Liang X."/>
            <person name="Jin J."/>
            <person name="Gao L."/>
            <person name="Zheng W."/>
            <person name="Hao B."/>
            <person name="Liu S."/>
            <person name="Wang W."/>
            <person name="Yuan L."/>
            <person name="Cao M."/>
            <person name="McDermott J."/>
            <person name="Samudrala R."/>
            <person name="Wang J."/>
            <person name="Wong G.K."/>
            <person name="Yang H."/>
        </authorList>
    </citation>
    <scope>NUCLEOTIDE SEQUENCE [LARGE SCALE GENOMIC DNA]</scope>
    <source>
        <strain evidence="2">cv. 93-11</strain>
    </source>
</reference>
<dbReference type="Proteomes" id="UP000007015">
    <property type="component" value="Chromosome 1"/>
</dbReference>
<dbReference type="SUPFAM" id="SSF50978">
    <property type="entry name" value="WD40 repeat-like"/>
    <property type="match status" value="1"/>
</dbReference>
<dbReference type="SMART" id="SM00320">
    <property type="entry name" value="WD40"/>
    <property type="match status" value="3"/>
</dbReference>
<dbReference type="InterPro" id="IPR015943">
    <property type="entry name" value="WD40/YVTN_repeat-like_dom_sf"/>
</dbReference>
<dbReference type="STRING" id="39946.B8A6L4"/>
<evidence type="ECO:0000313" key="1">
    <source>
        <dbReference type="EMBL" id="EEC70134.1"/>
    </source>
</evidence>
<dbReference type="InterPro" id="IPR036322">
    <property type="entry name" value="WD40_repeat_dom_sf"/>
</dbReference>
<dbReference type="InterPro" id="IPR001680">
    <property type="entry name" value="WD40_rpt"/>
</dbReference>
<dbReference type="EMBL" id="CM000126">
    <property type="protein sequence ID" value="EEC70134.1"/>
    <property type="molecule type" value="Genomic_DNA"/>
</dbReference>
<dbReference type="PANTHER" id="PTHR45296:SF1">
    <property type="entry name" value="TRANSDUCIN_WD40 REPEAT-LIKE SUPERFAMILY PROTEIN"/>
    <property type="match status" value="1"/>
</dbReference>
<gene>
    <name evidence="1" type="ORF">OsI_00817</name>
</gene>
<dbReference type="HOGENOM" id="CLU_526176_0_0_1"/>
<dbReference type="AlphaFoldDB" id="B8A6L4"/>